<keyword evidence="3" id="KW-0698">rRNA processing</keyword>
<keyword evidence="5" id="KW-0378">Hydrolase</keyword>
<keyword evidence="7" id="KW-0539">Nucleus</keyword>
<feature type="domain" description="Exonuclease" evidence="9">
    <location>
        <begin position="241"/>
        <end position="398"/>
    </location>
</feature>
<dbReference type="InterPro" id="IPR012337">
    <property type="entry name" value="RNaseH-like_sf"/>
</dbReference>
<keyword evidence="6" id="KW-0269">Exonuclease</keyword>
<dbReference type="GO" id="GO:0003676">
    <property type="term" value="F:nucleic acid binding"/>
    <property type="evidence" value="ECO:0007669"/>
    <property type="project" value="InterPro"/>
</dbReference>
<evidence type="ECO:0000256" key="6">
    <source>
        <dbReference type="ARBA" id="ARBA00022839"/>
    </source>
</evidence>
<evidence type="ECO:0000256" key="5">
    <source>
        <dbReference type="ARBA" id="ARBA00022801"/>
    </source>
</evidence>
<comment type="subcellular location">
    <subcellularLocation>
        <location evidence="1">Nucleus</location>
    </subcellularLocation>
</comment>
<proteinExistence type="inferred from homology"/>
<organism evidence="10 11">
    <name type="scientific">Wickerhamomyces mucosus</name>
    <dbReference type="NCBI Taxonomy" id="1378264"/>
    <lineage>
        <taxon>Eukaryota</taxon>
        <taxon>Fungi</taxon>
        <taxon>Dikarya</taxon>
        <taxon>Ascomycota</taxon>
        <taxon>Saccharomycotina</taxon>
        <taxon>Saccharomycetes</taxon>
        <taxon>Phaffomycetales</taxon>
        <taxon>Wickerhamomycetaceae</taxon>
        <taxon>Wickerhamomyces</taxon>
    </lineage>
</organism>
<evidence type="ECO:0000313" key="11">
    <source>
        <dbReference type="Proteomes" id="UP000769528"/>
    </source>
</evidence>
<comment type="similarity">
    <text evidence="2">Belongs to the REXO1/REXO3 family.</text>
</comment>
<name>A0A9P8PHP0_9ASCO</name>
<dbReference type="SMART" id="SM00479">
    <property type="entry name" value="EXOIII"/>
    <property type="match status" value="1"/>
</dbReference>
<dbReference type="PANTHER" id="PTHR12801">
    <property type="entry name" value="RNA EXONUCLEASE REXO1 / RECO3 FAMILY MEMBER-RELATED"/>
    <property type="match status" value="1"/>
</dbReference>
<dbReference type="InterPro" id="IPR036397">
    <property type="entry name" value="RNaseH_sf"/>
</dbReference>
<reference evidence="10" key="1">
    <citation type="journal article" date="2021" name="Open Biol.">
        <title>Shared evolutionary footprints suggest mitochondrial oxidative damage underlies multiple complex I losses in fungi.</title>
        <authorList>
            <person name="Schikora-Tamarit M.A."/>
            <person name="Marcet-Houben M."/>
            <person name="Nosek J."/>
            <person name="Gabaldon T."/>
        </authorList>
    </citation>
    <scope>NUCLEOTIDE SEQUENCE</scope>
    <source>
        <strain evidence="10">CBS6341</strain>
    </source>
</reference>
<keyword evidence="4" id="KW-0540">Nuclease</keyword>
<dbReference type="FunFam" id="3.30.420.10:FF:000019">
    <property type="entry name" value="RNA exonuclease NEF-sp"/>
    <property type="match status" value="1"/>
</dbReference>
<dbReference type="OrthoDB" id="206335at2759"/>
<comment type="caution">
    <text evidence="10">The sequence shown here is derived from an EMBL/GenBank/DDBJ whole genome shotgun (WGS) entry which is preliminary data.</text>
</comment>
<dbReference type="EMBL" id="JAEUBF010001263">
    <property type="protein sequence ID" value="KAH3671820.1"/>
    <property type="molecule type" value="Genomic_DNA"/>
</dbReference>
<dbReference type="GO" id="GO:0004527">
    <property type="term" value="F:exonuclease activity"/>
    <property type="evidence" value="ECO:0007669"/>
    <property type="project" value="UniProtKB-KW"/>
</dbReference>
<evidence type="ECO:0000259" key="9">
    <source>
        <dbReference type="SMART" id="SM00479"/>
    </source>
</evidence>
<evidence type="ECO:0000256" key="3">
    <source>
        <dbReference type="ARBA" id="ARBA00022552"/>
    </source>
</evidence>
<dbReference type="InterPro" id="IPR047021">
    <property type="entry name" value="REXO1/3/4-like"/>
</dbReference>
<dbReference type="GO" id="GO:0005634">
    <property type="term" value="C:nucleus"/>
    <property type="evidence" value="ECO:0007669"/>
    <property type="project" value="UniProtKB-SubCell"/>
</dbReference>
<gene>
    <name evidence="10" type="ORF">WICMUC_004538</name>
</gene>
<dbReference type="AlphaFoldDB" id="A0A9P8PHP0"/>
<keyword evidence="11" id="KW-1185">Reference proteome</keyword>
<dbReference type="CDD" id="cd06145">
    <property type="entry name" value="REX1_like"/>
    <property type="match status" value="1"/>
</dbReference>
<dbReference type="PANTHER" id="PTHR12801:SF115">
    <property type="entry name" value="FI18136P1-RELATED"/>
    <property type="match status" value="1"/>
</dbReference>
<dbReference type="GO" id="GO:0006364">
    <property type="term" value="P:rRNA processing"/>
    <property type="evidence" value="ECO:0007669"/>
    <property type="project" value="UniProtKB-KW"/>
</dbReference>
<accession>A0A9P8PHP0</accession>
<dbReference type="Gene3D" id="3.30.420.10">
    <property type="entry name" value="Ribonuclease H-like superfamily/Ribonuclease H"/>
    <property type="match status" value="1"/>
</dbReference>
<dbReference type="Proteomes" id="UP000769528">
    <property type="component" value="Unassembled WGS sequence"/>
</dbReference>
<feature type="compositionally biased region" description="Low complexity" evidence="8">
    <location>
        <begin position="38"/>
        <end position="52"/>
    </location>
</feature>
<feature type="region of interest" description="Disordered" evidence="8">
    <location>
        <begin position="1"/>
        <end position="67"/>
    </location>
</feature>
<evidence type="ECO:0000256" key="1">
    <source>
        <dbReference type="ARBA" id="ARBA00004123"/>
    </source>
</evidence>
<reference evidence="10" key="2">
    <citation type="submission" date="2021-01" db="EMBL/GenBank/DDBJ databases">
        <authorList>
            <person name="Schikora-Tamarit M.A."/>
        </authorList>
    </citation>
    <scope>NUCLEOTIDE SEQUENCE</scope>
    <source>
        <strain evidence="10">CBS6341</strain>
    </source>
</reference>
<evidence type="ECO:0000256" key="8">
    <source>
        <dbReference type="SAM" id="MobiDB-lite"/>
    </source>
</evidence>
<evidence type="ECO:0000256" key="7">
    <source>
        <dbReference type="ARBA" id="ARBA00023242"/>
    </source>
</evidence>
<dbReference type="InterPro" id="IPR034922">
    <property type="entry name" value="REX1-like_exo"/>
</dbReference>
<evidence type="ECO:0000313" key="10">
    <source>
        <dbReference type="EMBL" id="KAH3671820.1"/>
    </source>
</evidence>
<dbReference type="SUPFAM" id="SSF53098">
    <property type="entry name" value="Ribonuclease H-like"/>
    <property type="match status" value="1"/>
</dbReference>
<evidence type="ECO:0000256" key="2">
    <source>
        <dbReference type="ARBA" id="ARBA00006357"/>
    </source>
</evidence>
<sequence length="571" mass="63937">MAEVKDDIRTNVSKLKISNEPHSQHSTALKSKRRRSSAARTSNTSSASSPARLLNKEKKRKSLANPTFELSTPEKPIRFSQLQQFLLFALGADDNQPAAFRVTNRQLIEKVVMLIIPGLEISKLGSDDVSKGLQSIAAVPELAFFNDHFNQFLLMTAPGSKDSIYPLMNALTTRKYTKKEKKQIRDELSVKKLVLPDLVMSTNELSSNGYPIHPLSDGIMEPVPLLDGWKDTFKFEHDGSHTFSLDCEMCESASGKVLTRISLIDFTGAVLIDEYVKPEEEIIDYLTRYSGITEELLRDVSTTLGDIQSKVLSIVSSDDFLIGHSLENDLKVLKIRHPKIVDTALVFEHPKGPPFKSSLKYLTQSFLGRTIQDGSHDSVTDAQSCLDLVKLKLIEGPLLGKVIDGESVFKDLERIHKKGVVIDYLRVQASQNYYKQCFNDDEVTDAVIDQAKSHNFVVGNLKDFELKSADTQLPVLNDRLNKRLEKIYTSLPPNTLINIITGTGDVTEMNELIQRKKRFEKDYANKSYESLETSWTSADEQKLKAATTRARLGAVLGKIKTTDIDENAILV</sequence>
<evidence type="ECO:0000256" key="4">
    <source>
        <dbReference type="ARBA" id="ARBA00022722"/>
    </source>
</evidence>
<protein>
    <recommendedName>
        <fullName evidence="9">Exonuclease domain-containing protein</fullName>
    </recommendedName>
</protein>
<dbReference type="InterPro" id="IPR013520">
    <property type="entry name" value="Ribonucl_H"/>
</dbReference>